<keyword evidence="5" id="KW-1185">Reference proteome</keyword>
<keyword evidence="2" id="KW-1005">Bacterial flagellum biogenesis</keyword>
<keyword evidence="4" id="KW-0969">Cilium</keyword>
<evidence type="ECO:0000256" key="3">
    <source>
        <dbReference type="ARBA" id="ARBA00022884"/>
    </source>
</evidence>
<dbReference type="GO" id="GO:1902209">
    <property type="term" value="P:negative regulation of bacterial-type flagellum assembly"/>
    <property type="evidence" value="ECO:0007669"/>
    <property type="project" value="InterPro"/>
</dbReference>
<name>A0A7Y3RNU2_9PROT</name>
<evidence type="ECO:0000256" key="2">
    <source>
        <dbReference type="ARBA" id="ARBA00022795"/>
    </source>
</evidence>
<dbReference type="Pfam" id="PF07378">
    <property type="entry name" value="FlbT"/>
    <property type="match status" value="1"/>
</dbReference>
<sequence length="160" mass="18254">MGLRLRLRPNERIIVNGCVLTNGDRRNTITVSSFGQVLRGKYVLQPEDAKTPIRRLYFTIQMLLISGCDDKMLRHASKLGAFVFTHMEDDDERADLLQAMDMVHLRDFYKALVKLHPLLELGQEAEEATEVPSELEAENQAFHAAVQERMTSKSMERAHG</sequence>
<comment type="caution">
    <text evidence="4">The sequence shown here is derived from an EMBL/GenBank/DDBJ whole genome shotgun (WGS) entry which is preliminary data.</text>
</comment>
<dbReference type="GO" id="GO:0044781">
    <property type="term" value="P:bacterial-type flagellum organization"/>
    <property type="evidence" value="ECO:0007669"/>
    <property type="project" value="UniProtKB-KW"/>
</dbReference>
<dbReference type="AlphaFoldDB" id="A0A7Y3RNU2"/>
<reference evidence="4 5" key="1">
    <citation type="submission" date="2020-05" db="EMBL/GenBank/DDBJ databases">
        <title>Parvularcula mediterraneae sp. nov., isolated from polypropylene straw from shallow seawater of the seashore of Laganas in Zakynthos island, Greece.</title>
        <authorList>
            <person name="Szabo I."/>
            <person name="Al-Omari J."/>
            <person name="Rado J."/>
            <person name="Szerdahelyi G.S."/>
        </authorList>
    </citation>
    <scope>NUCLEOTIDE SEQUENCE [LARGE SCALE GENOMIC DNA]</scope>
    <source>
        <strain evidence="4 5">ZS-1/3</strain>
    </source>
</reference>
<protein>
    <submittedName>
        <fullName evidence="4">Flagellar protein</fullName>
    </submittedName>
</protein>
<organism evidence="4 5">
    <name type="scientific">Parvularcula mediterranea</name>
    <dbReference type="NCBI Taxonomy" id="2732508"/>
    <lineage>
        <taxon>Bacteria</taxon>
        <taxon>Pseudomonadati</taxon>
        <taxon>Pseudomonadota</taxon>
        <taxon>Alphaproteobacteria</taxon>
        <taxon>Parvularculales</taxon>
        <taxon>Parvularculaceae</taxon>
        <taxon>Parvularcula</taxon>
    </lineage>
</organism>
<dbReference type="GO" id="GO:0048027">
    <property type="term" value="F:mRNA 5'-UTR binding"/>
    <property type="evidence" value="ECO:0007669"/>
    <property type="project" value="InterPro"/>
</dbReference>
<accession>A0A7Y3RNU2</accession>
<evidence type="ECO:0000313" key="4">
    <source>
        <dbReference type="EMBL" id="NNU17410.1"/>
    </source>
</evidence>
<gene>
    <name evidence="4" type="ORF">HK107_13845</name>
</gene>
<evidence type="ECO:0000313" key="5">
    <source>
        <dbReference type="Proteomes" id="UP000536835"/>
    </source>
</evidence>
<dbReference type="RefSeq" id="WP_173200808.1">
    <property type="nucleotide sequence ID" value="NZ_JABFCX010000003.1"/>
</dbReference>
<keyword evidence="4" id="KW-0282">Flagellum</keyword>
<keyword evidence="1" id="KW-0678">Repressor</keyword>
<dbReference type="Proteomes" id="UP000536835">
    <property type="component" value="Unassembled WGS sequence"/>
</dbReference>
<dbReference type="GO" id="GO:0006402">
    <property type="term" value="P:mRNA catabolic process"/>
    <property type="evidence" value="ECO:0007669"/>
    <property type="project" value="InterPro"/>
</dbReference>
<proteinExistence type="predicted"/>
<dbReference type="InterPro" id="IPR009967">
    <property type="entry name" value="Flagellum_FlbT"/>
</dbReference>
<dbReference type="EMBL" id="JABFCX010000003">
    <property type="protein sequence ID" value="NNU17410.1"/>
    <property type="molecule type" value="Genomic_DNA"/>
</dbReference>
<keyword evidence="4" id="KW-0966">Cell projection</keyword>
<keyword evidence="3" id="KW-0694">RNA-binding</keyword>
<evidence type="ECO:0000256" key="1">
    <source>
        <dbReference type="ARBA" id="ARBA00022491"/>
    </source>
</evidence>